<proteinExistence type="predicted"/>
<dbReference type="GeneID" id="41961737"/>
<evidence type="ECO:0000313" key="4">
    <source>
        <dbReference type="RefSeq" id="XP_030980761.1"/>
    </source>
</evidence>
<dbReference type="Pfam" id="PF20150">
    <property type="entry name" value="2EXR"/>
    <property type="match status" value="1"/>
</dbReference>
<evidence type="ECO:0000256" key="1">
    <source>
        <dbReference type="SAM" id="MobiDB-lite"/>
    </source>
</evidence>
<accession>A0A6P8B0K1</accession>
<feature type="domain" description="2EXR" evidence="2">
    <location>
        <begin position="135"/>
        <end position="209"/>
    </location>
</feature>
<evidence type="ECO:0000259" key="2">
    <source>
        <dbReference type="Pfam" id="PF20150"/>
    </source>
</evidence>
<name>A0A6P8B0K1_PYRGI</name>
<protein>
    <recommendedName>
        <fullName evidence="2">2EXR domain-containing protein</fullName>
    </recommendedName>
</protein>
<dbReference type="AlphaFoldDB" id="A0A6P8B0K1"/>
<dbReference type="KEGG" id="pgri:PgNI_06808"/>
<feature type="compositionally biased region" description="Basic and acidic residues" evidence="1">
    <location>
        <begin position="17"/>
        <end position="27"/>
    </location>
</feature>
<reference evidence="4" key="1">
    <citation type="journal article" date="2019" name="Mol. Biol. Evol.">
        <title>Blast fungal genomes show frequent chromosomal changes, gene gains and losses, and effector gene turnover.</title>
        <authorList>
            <person name="Gomez Luciano L.B."/>
            <person name="Jason Tsai I."/>
            <person name="Chuma I."/>
            <person name="Tosa Y."/>
            <person name="Chen Y.H."/>
            <person name="Li J.Y."/>
            <person name="Li M.Y."/>
            <person name="Jade Lu M.Y."/>
            <person name="Nakayashiki H."/>
            <person name="Li W.H."/>
        </authorList>
    </citation>
    <scope>NUCLEOTIDE SEQUENCE</scope>
    <source>
        <strain evidence="4">NI907</strain>
    </source>
</reference>
<organism evidence="3 4">
    <name type="scientific">Pyricularia grisea</name>
    <name type="common">Crabgrass-specific blast fungus</name>
    <name type="synonym">Magnaporthe grisea</name>
    <dbReference type="NCBI Taxonomy" id="148305"/>
    <lineage>
        <taxon>Eukaryota</taxon>
        <taxon>Fungi</taxon>
        <taxon>Dikarya</taxon>
        <taxon>Ascomycota</taxon>
        <taxon>Pezizomycotina</taxon>
        <taxon>Sordariomycetes</taxon>
        <taxon>Sordariomycetidae</taxon>
        <taxon>Magnaporthales</taxon>
        <taxon>Pyriculariaceae</taxon>
        <taxon>Pyricularia</taxon>
    </lineage>
</organism>
<dbReference type="OrthoDB" id="3473305at2759"/>
<dbReference type="RefSeq" id="XP_030980761.1">
    <property type="nucleotide sequence ID" value="XM_031126828.1"/>
</dbReference>
<sequence length="471" mass="53073">MVKPTPIVVGTPTRKSRATEDEVGERTPELLRSGFQRFISTAPFFPAGPRIMQGGQGGIIFGGDGSSDSGLEDPFGPVATSSENGGAVTNVEAVAAERPAKRRRKATAQPLMQLRRYSTRTQSKPATSMNRVWHLLPAELRERIWEMALEDPMEMRRIVYIRNRNTPGFPNYRRSSISVNFTVPAGSSISLVCSESRAVFMRKFFEVYQQDYRMMFPRFNTFVGSVLRSSIDDTLSRESDTAVPTKIAPAHLTDAQFWAHRYTSSEMPVPLAPRTETIPPVKAKITCPLDSVINHLDTSERQPVNPEVDIIYIEPCCDGCRGQHCISRQFLSVDRNAVRFLIVKDEPLWPPTRGGIPPCWETLTKVFPNVEIMYIDINNLGPPHSTIGKTKQRRVMVRVKDTALPRIIIHQTRFAAWKKDAGKDIKLAKIEFVAVYGHKEPGVDRQDGDQYPLALREGRRHKLADDVFIVR</sequence>
<keyword evidence="3" id="KW-1185">Reference proteome</keyword>
<reference evidence="4" key="2">
    <citation type="submission" date="2019-10" db="EMBL/GenBank/DDBJ databases">
        <authorList>
            <consortium name="NCBI Genome Project"/>
        </authorList>
    </citation>
    <scope>NUCLEOTIDE SEQUENCE</scope>
    <source>
        <strain evidence="4">NI907</strain>
    </source>
</reference>
<dbReference type="InterPro" id="IPR045518">
    <property type="entry name" value="2EXR"/>
</dbReference>
<evidence type="ECO:0000313" key="3">
    <source>
        <dbReference type="Proteomes" id="UP000515153"/>
    </source>
</evidence>
<reference evidence="4" key="3">
    <citation type="submission" date="2025-08" db="UniProtKB">
        <authorList>
            <consortium name="RefSeq"/>
        </authorList>
    </citation>
    <scope>IDENTIFICATION</scope>
    <source>
        <strain evidence="4">NI907</strain>
    </source>
</reference>
<gene>
    <name evidence="4" type="ORF">PgNI_06808</name>
</gene>
<feature type="region of interest" description="Disordered" evidence="1">
    <location>
        <begin position="1"/>
        <end position="27"/>
    </location>
</feature>
<dbReference type="Proteomes" id="UP000515153">
    <property type="component" value="Unplaced"/>
</dbReference>